<dbReference type="InterPro" id="IPR001683">
    <property type="entry name" value="PX_dom"/>
</dbReference>
<evidence type="ECO:0000313" key="4">
    <source>
        <dbReference type="EMBL" id="KAF4667920.1"/>
    </source>
</evidence>
<evidence type="ECO:0000256" key="2">
    <source>
        <dbReference type="SAM" id="MobiDB-lite"/>
    </source>
</evidence>
<dbReference type="EMBL" id="JABANN010000171">
    <property type="protein sequence ID" value="KAF4667920.1"/>
    <property type="molecule type" value="Genomic_DNA"/>
</dbReference>
<protein>
    <recommendedName>
        <fullName evidence="3">PX domain-containing protein</fullName>
    </recommendedName>
</protein>
<dbReference type="SUPFAM" id="SSF64268">
    <property type="entry name" value="PX domain"/>
    <property type="match status" value="1"/>
</dbReference>
<proteinExistence type="predicted"/>
<feature type="compositionally biased region" description="Low complexity" evidence="2">
    <location>
        <begin position="1"/>
        <end position="20"/>
    </location>
</feature>
<keyword evidence="1" id="KW-0175">Coiled coil</keyword>
<evidence type="ECO:0000259" key="3">
    <source>
        <dbReference type="PROSITE" id="PS50195"/>
    </source>
</evidence>
<evidence type="ECO:0000256" key="1">
    <source>
        <dbReference type="SAM" id="Coils"/>
    </source>
</evidence>
<dbReference type="Proteomes" id="UP000572268">
    <property type="component" value="Unassembled WGS sequence"/>
</dbReference>
<dbReference type="Pfam" id="PF00787">
    <property type="entry name" value="PX"/>
    <property type="match status" value="1"/>
</dbReference>
<reference evidence="4 5" key="1">
    <citation type="submission" date="2020-04" db="EMBL/GenBank/DDBJ databases">
        <title>Perkinsus olseni comparative genomics.</title>
        <authorList>
            <person name="Bogema D.R."/>
        </authorList>
    </citation>
    <scope>NUCLEOTIDE SEQUENCE [LARGE SCALE GENOMIC DNA]</scope>
    <source>
        <strain evidence="4">ATCC PRA-31</strain>
    </source>
</reference>
<name>A0A7J6M9N8_PEROL</name>
<dbReference type="AlphaFoldDB" id="A0A7J6M9N8"/>
<feature type="region of interest" description="Disordered" evidence="2">
    <location>
        <begin position="1"/>
        <end position="24"/>
    </location>
</feature>
<dbReference type="GO" id="GO:0035091">
    <property type="term" value="F:phosphatidylinositol binding"/>
    <property type="evidence" value="ECO:0007669"/>
    <property type="project" value="InterPro"/>
</dbReference>
<comment type="caution">
    <text evidence="4">The sequence shown here is derived from an EMBL/GenBank/DDBJ whole genome shotgun (WGS) entry which is preliminary data.</text>
</comment>
<dbReference type="PROSITE" id="PS50195">
    <property type="entry name" value="PX"/>
    <property type="match status" value="1"/>
</dbReference>
<evidence type="ECO:0000313" key="5">
    <source>
        <dbReference type="Proteomes" id="UP000572268"/>
    </source>
</evidence>
<dbReference type="Gene3D" id="3.30.1520.10">
    <property type="entry name" value="Phox-like domain"/>
    <property type="match status" value="1"/>
</dbReference>
<dbReference type="InterPro" id="IPR036871">
    <property type="entry name" value="PX_dom_sf"/>
</dbReference>
<feature type="coiled-coil region" evidence="1">
    <location>
        <begin position="210"/>
        <end position="251"/>
    </location>
</feature>
<gene>
    <name evidence="4" type="ORF">FOL46_002273</name>
</gene>
<organism evidence="4 5">
    <name type="scientific">Perkinsus olseni</name>
    <name type="common">Perkinsus atlanticus</name>
    <dbReference type="NCBI Taxonomy" id="32597"/>
    <lineage>
        <taxon>Eukaryota</taxon>
        <taxon>Sar</taxon>
        <taxon>Alveolata</taxon>
        <taxon>Perkinsozoa</taxon>
        <taxon>Perkinsea</taxon>
        <taxon>Perkinsida</taxon>
        <taxon>Perkinsidae</taxon>
        <taxon>Perkinsus</taxon>
    </lineage>
</organism>
<sequence>MRVNSRNSRSSSTSSSPKRASLSRKRFVLPDSHREYDEDGVFRSWSVSLSNPKNKATFGKKYVWTVMVIDPAGVEYSSRKSYGDCKLLRRELARSFPATFLPPLPDKHTYCALGKTKVDSESMVLSKFLQRCTQRSNIGRSQVFLTFLRRDGSQWEQAVKKDFSTRSVAQLCRQYRDSFPDRELPEFDPEKDIARNEGVEDRLGAAKAFLKDHSTALKKLLHNMERADAKLKAASKALANAASESEEIKDNQGGRVDLLTTPVGAGVVNRHPDTYNRVGLSAALMGCEGEPGLLGADTHLGMLIQGVQDELADCRAMEASIAQTEDLRRIARKLESKLNSQKNKKDRKVSVEALQLEAASALDFEWVAKCNAVVYEVPEFIKRKVAAYNRMALEWVNTVRGPESIITRTLKLEATASPRNSFDEDDDDVDIPVEVAGAEVK</sequence>
<feature type="domain" description="PX" evidence="3">
    <location>
        <begin position="42"/>
        <end position="155"/>
    </location>
</feature>
<accession>A0A7J6M9N8</accession>